<keyword evidence="2" id="KW-1185">Reference proteome</keyword>
<proteinExistence type="predicted"/>
<protein>
    <submittedName>
        <fullName evidence="1">Uncharacterized protein</fullName>
    </submittedName>
</protein>
<sequence>MEDQGEQERQGAATSSGAASLPGVQAIAHEVRERCAEARRAQCDRENLIANTIRHSWSETFYAARTKLQRTNHIKGRQILVVVTTSPSEREPFVFIEASDIEEVFDFGIKLIKDLDAEPFCYAVTSQRADNLLRQKPMFVWHAKPSGSSPNLHVNQFAGALANKRLLGPFCIVHPSLADFTCEHERHTHVHALIQIALAKGFN</sequence>
<evidence type="ECO:0000313" key="1">
    <source>
        <dbReference type="EMBL" id="GBG34401.1"/>
    </source>
</evidence>
<gene>
    <name evidence="1" type="ORF">FCC1311_106252</name>
</gene>
<reference evidence="1 2" key="1">
    <citation type="submission" date="2017-12" db="EMBL/GenBank/DDBJ databases">
        <title>Sequencing, de novo assembly and annotation of complete genome of a new Thraustochytrid species, strain FCC1311.</title>
        <authorList>
            <person name="Sedici K."/>
            <person name="Godart F."/>
            <person name="Aiese Cigliano R."/>
            <person name="Sanseverino W."/>
            <person name="Barakat M."/>
            <person name="Ortet P."/>
            <person name="Marechal E."/>
            <person name="Cagnac O."/>
            <person name="Amato A."/>
        </authorList>
    </citation>
    <scope>NUCLEOTIDE SEQUENCE [LARGE SCALE GENOMIC DNA]</scope>
</reference>
<accession>A0A2R5H0V4</accession>
<organism evidence="1 2">
    <name type="scientific">Hondaea fermentalgiana</name>
    <dbReference type="NCBI Taxonomy" id="2315210"/>
    <lineage>
        <taxon>Eukaryota</taxon>
        <taxon>Sar</taxon>
        <taxon>Stramenopiles</taxon>
        <taxon>Bigyra</taxon>
        <taxon>Labyrinthulomycetes</taxon>
        <taxon>Thraustochytrida</taxon>
        <taxon>Thraustochytriidae</taxon>
        <taxon>Hondaea</taxon>
    </lineage>
</organism>
<dbReference type="AlphaFoldDB" id="A0A2R5H0V4"/>
<dbReference type="EMBL" id="BEYU01000192">
    <property type="protein sequence ID" value="GBG34401.1"/>
    <property type="molecule type" value="Genomic_DNA"/>
</dbReference>
<dbReference type="Proteomes" id="UP000241890">
    <property type="component" value="Unassembled WGS sequence"/>
</dbReference>
<comment type="caution">
    <text evidence="1">The sequence shown here is derived from an EMBL/GenBank/DDBJ whole genome shotgun (WGS) entry which is preliminary data.</text>
</comment>
<evidence type="ECO:0000313" key="2">
    <source>
        <dbReference type="Proteomes" id="UP000241890"/>
    </source>
</evidence>
<dbReference type="InParanoid" id="A0A2R5H0V4"/>
<name>A0A2R5H0V4_9STRA</name>